<evidence type="ECO:0000256" key="2">
    <source>
        <dbReference type="ARBA" id="ARBA00022448"/>
    </source>
</evidence>
<evidence type="ECO:0000256" key="5">
    <source>
        <dbReference type="ARBA" id="ARBA00022989"/>
    </source>
</evidence>
<feature type="transmembrane region" description="Helical" evidence="7">
    <location>
        <begin position="12"/>
        <end position="33"/>
    </location>
</feature>
<dbReference type="EMBL" id="VDUZ01000018">
    <property type="protein sequence ID" value="TXL74423.1"/>
    <property type="molecule type" value="Genomic_DNA"/>
</dbReference>
<evidence type="ECO:0000313" key="10">
    <source>
        <dbReference type="Proteomes" id="UP000321638"/>
    </source>
</evidence>
<feature type="transmembrane region" description="Helical" evidence="7">
    <location>
        <begin position="256"/>
        <end position="276"/>
    </location>
</feature>
<dbReference type="Proteomes" id="UP000321638">
    <property type="component" value="Unassembled WGS sequence"/>
</dbReference>
<evidence type="ECO:0000259" key="8">
    <source>
        <dbReference type="PROSITE" id="PS50928"/>
    </source>
</evidence>
<feature type="transmembrane region" description="Helical" evidence="7">
    <location>
        <begin position="229"/>
        <end position="250"/>
    </location>
</feature>
<dbReference type="PANTHER" id="PTHR43163:SF6">
    <property type="entry name" value="DIPEPTIDE TRANSPORT SYSTEM PERMEASE PROTEIN DPPB-RELATED"/>
    <property type="match status" value="1"/>
</dbReference>
<dbReference type="Pfam" id="PF19300">
    <property type="entry name" value="BPD_transp_1_N"/>
    <property type="match status" value="1"/>
</dbReference>
<evidence type="ECO:0000313" key="9">
    <source>
        <dbReference type="EMBL" id="TXL74423.1"/>
    </source>
</evidence>
<evidence type="ECO:0000256" key="1">
    <source>
        <dbReference type="ARBA" id="ARBA00004651"/>
    </source>
</evidence>
<dbReference type="GO" id="GO:0005886">
    <property type="term" value="C:plasma membrane"/>
    <property type="evidence" value="ECO:0007669"/>
    <property type="project" value="UniProtKB-SubCell"/>
</dbReference>
<feature type="domain" description="ABC transmembrane type-1" evidence="8">
    <location>
        <begin position="98"/>
        <end position="303"/>
    </location>
</feature>
<dbReference type="InterPro" id="IPR000515">
    <property type="entry name" value="MetI-like"/>
</dbReference>
<comment type="caution">
    <text evidence="9">The sequence shown here is derived from an EMBL/GenBank/DDBJ whole genome shotgun (WGS) entry which is preliminary data.</text>
</comment>
<keyword evidence="5 7" id="KW-1133">Transmembrane helix</keyword>
<accession>A0A5C8PKJ5</accession>
<keyword evidence="10" id="KW-1185">Reference proteome</keyword>
<dbReference type="Gene3D" id="1.10.3720.10">
    <property type="entry name" value="MetI-like"/>
    <property type="match status" value="1"/>
</dbReference>
<feature type="transmembrane region" description="Helical" evidence="7">
    <location>
        <begin position="180"/>
        <end position="199"/>
    </location>
</feature>
<dbReference type="RefSeq" id="WP_147848102.1">
    <property type="nucleotide sequence ID" value="NZ_VDUZ01000018.1"/>
</dbReference>
<dbReference type="Pfam" id="PF00528">
    <property type="entry name" value="BPD_transp_1"/>
    <property type="match status" value="1"/>
</dbReference>
<evidence type="ECO:0000256" key="3">
    <source>
        <dbReference type="ARBA" id="ARBA00022475"/>
    </source>
</evidence>
<gene>
    <name evidence="9" type="ORF">FHP25_16790</name>
</gene>
<dbReference type="SUPFAM" id="SSF161098">
    <property type="entry name" value="MetI-like"/>
    <property type="match status" value="1"/>
</dbReference>
<dbReference type="InterPro" id="IPR035906">
    <property type="entry name" value="MetI-like_sf"/>
</dbReference>
<dbReference type="InterPro" id="IPR045621">
    <property type="entry name" value="BPD_transp_1_N"/>
</dbReference>
<keyword evidence="2 7" id="KW-0813">Transport</keyword>
<comment type="subcellular location">
    <subcellularLocation>
        <location evidence="1 7">Cell membrane</location>
        <topology evidence="1 7">Multi-pass membrane protein</topology>
    </subcellularLocation>
</comment>
<protein>
    <submittedName>
        <fullName evidence="9">ABC transporter permease</fullName>
    </submittedName>
</protein>
<sequence length="317" mass="34102">MSGNARFLWRRLSQFLPVILLATIVVFGLVQLIPGDPAVTLAGEFATKERIEEVRRLYGLDRPLMVQYGAWLWDALRGDLSQSLLSSKPVADLIIDRFPATLIVVVGAVLLSLAVGIPLGMAAATRARSRFDAAVMAFSSFGVALPSFWLAMVLVYWVALSWQLLPATGSVPFSSAPGDAIAHAILPAIALAAAGIAEVSRQVRSALIEVLASDYIRTLRAKGLRRWRILWQHGLKNIGVTLLTVVGLLINRLLGATVVIEAVFAIPGIGSLLVHAAINKDFAVVQGVVLVMVLIVICLNLIVDFLYAAIDPRVARG</sequence>
<dbReference type="AlphaFoldDB" id="A0A5C8PKJ5"/>
<comment type="similarity">
    <text evidence="7">Belongs to the binding-protein-dependent transport system permease family.</text>
</comment>
<keyword evidence="4 7" id="KW-0812">Transmembrane</keyword>
<evidence type="ECO:0000256" key="4">
    <source>
        <dbReference type="ARBA" id="ARBA00022692"/>
    </source>
</evidence>
<evidence type="ECO:0000256" key="6">
    <source>
        <dbReference type="ARBA" id="ARBA00023136"/>
    </source>
</evidence>
<keyword evidence="6 7" id="KW-0472">Membrane</keyword>
<dbReference type="OrthoDB" id="9807402at2"/>
<dbReference type="PANTHER" id="PTHR43163">
    <property type="entry name" value="DIPEPTIDE TRANSPORT SYSTEM PERMEASE PROTEIN DPPB-RELATED"/>
    <property type="match status" value="1"/>
</dbReference>
<dbReference type="CDD" id="cd06261">
    <property type="entry name" value="TM_PBP2"/>
    <property type="match status" value="1"/>
</dbReference>
<name>A0A5C8PKJ5_9HYPH</name>
<feature type="transmembrane region" description="Helical" evidence="7">
    <location>
        <begin position="98"/>
        <end position="121"/>
    </location>
</feature>
<dbReference type="PROSITE" id="PS50928">
    <property type="entry name" value="ABC_TM1"/>
    <property type="match status" value="1"/>
</dbReference>
<dbReference type="GO" id="GO:0071916">
    <property type="term" value="F:dipeptide transmembrane transporter activity"/>
    <property type="evidence" value="ECO:0007669"/>
    <property type="project" value="TreeGrafter"/>
</dbReference>
<feature type="transmembrane region" description="Helical" evidence="7">
    <location>
        <begin position="133"/>
        <end position="160"/>
    </location>
</feature>
<keyword evidence="3" id="KW-1003">Cell membrane</keyword>
<evidence type="ECO:0000256" key="7">
    <source>
        <dbReference type="RuleBase" id="RU363032"/>
    </source>
</evidence>
<feature type="transmembrane region" description="Helical" evidence="7">
    <location>
        <begin position="288"/>
        <end position="310"/>
    </location>
</feature>
<reference evidence="9 10" key="1">
    <citation type="submission" date="2019-06" db="EMBL/GenBank/DDBJ databases">
        <title>New taxonomy in bacterial strain CC-CFT640, isolated from vineyard.</title>
        <authorList>
            <person name="Lin S.-Y."/>
            <person name="Tsai C.-F."/>
            <person name="Young C.-C."/>
        </authorList>
    </citation>
    <scope>NUCLEOTIDE SEQUENCE [LARGE SCALE GENOMIC DNA]</scope>
    <source>
        <strain evidence="9 10">CC-CFT640</strain>
    </source>
</reference>
<organism evidence="9 10">
    <name type="scientific">Vineibacter terrae</name>
    <dbReference type="NCBI Taxonomy" id="2586908"/>
    <lineage>
        <taxon>Bacteria</taxon>
        <taxon>Pseudomonadati</taxon>
        <taxon>Pseudomonadota</taxon>
        <taxon>Alphaproteobacteria</taxon>
        <taxon>Hyphomicrobiales</taxon>
        <taxon>Vineibacter</taxon>
    </lineage>
</organism>
<proteinExistence type="inferred from homology"/>